<accession>A0A074LWE7</accession>
<gene>
    <name evidence="4" type="ORF">EL26_01095</name>
</gene>
<dbReference type="InterPro" id="IPR001031">
    <property type="entry name" value="Thioesterase"/>
</dbReference>
<keyword evidence="5" id="KW-1185">Reference proteome</keyword>
<evidence type="ECO:0000313" key="4">
    <source>
        <dbReference type="EMBL" id="KEO85184.1"/>
    </source>
</evidence>
<evidence type="ECO:0000313" key="5">
    <source>
        <dbReference type="Proteomes" id="UP000027931"/>
    </source>
</evidence>
<dbReference type="OrthoDB" id="2213423at2"/>
<comment type="caution">
    <text evidence="4">The sequence shown here is derived from an EMBL/GenBank/DDBJ whole genome shotgun (WGS) entry which is preliminary data.</text>
</comment>
<dbReference type="AlphaFoldDB" id="A0A074LWE7"/>
<dbReference type="GO" id="GO:0008610">
    <property type="term" value="P:lipid biosynthetic process"/>
    <property type="evidence" value="ECO:0007669"/>
    <property type="project" value="TreeGrafter"/>
</dbReference>
<dbReference type="PANTHER" id="PTHR11487">
    <property type="entry name" value="THIOESTERASE"/>
    <property type="match status" value="1"/>
</dbReference>
<dbReference type="eggNOG" id="COG3208">
    <property type="taxonomic scope" value="Bacteria"/>
</dbReference>
<sequence>MNKPWRELKPSLNGKTLICFPFAGGYSVSYRGLAQALKSNWGVIAMEPPGHGTNREPLIPDLQDLISLYEDKLEDHFHSPFALFGHSMGGVVTYDLLMRLEKRGIFPELAFISGMVPPHVERANRSKLPDDEFIKLLQSYGGLPDEFLRERELLELFLPMLRNDFASIDNFKYSETNQLRTKVHFLSGEKDPVAMPDVVKEWERYAPRSEFHSINGGHMFPINQAGEVANLIGRVLTDTFVL</sequence>
<dbReference type="InterPro" id="IPR029058">
    <property type="entry name" value="AB_hydrolase_fold"/>
</dbReference>
<protein>
    <recommendedName>
        <fullName evidence="3">Thioesterase TesA-like domain-containing protein</fullName>
    </recommendedName>
</protein>
<name>A0A074LWE7_9BACL</name>
<dbReference type="STRING" id="1157490.EL26_01095"/>
<comment type="similarity">
    <text evidence="1">Belongs to the thioesterase family.</text>
</comment>
<dbReference type="RefSeq" id="WP_038083444.1">
    <property type="nucleotide sequence ID" value="NZ_JMIR01000001.1"/>
</dbReference>
<reference evidence="4 5" key="1">
    <citation type="journal article" date="2013" name="Int. J. Syst. Evol. Microbiol.">
        <title>Tumebacillus flagellatus sp. nov., an alpha-amylase/pullulanase-producing bacterium isolated from cassava wastewater.</title>
        <authorList>
            <person name="Wang Q."/>
            <person name="Xie N."/>
            <person name="Qin Y."/>
            <person name="Shen N."/>
            <person name="Zhu J."/>
            <person name="Mi H."/>
            <person name="Huang R."/>
        </authorList>
    </citation>
    <scope>NUCLEOTIDE SEQUENCE [LARGE SCALE GENOMIC DNA]</scope>
    <source>
        <strain evidence="4 5">GST4</strain>
    </source>
</reference>
<dbReference type="Pfam" id="PF00975">
    <property type="entry name" value="Thioesterase"/>
    <property type="match status" value="1"/>
</dbReference>
<dbReference type="InterPro" id="IPR012223">
    <property type="entry name" value="TEII"/>
</dbReference>
<evidence type="ECO:0000256" key="1">
    <source>
        <dbReference type="ARBA" id="ARBA00007169"/>
    </source>
</evidence>
<dbReference type="SUPFAM" id="SSF53474">
    <property type="entry name" value="alpha/beta-Hydrolases"/>
    <property type="match status" value="1"/>
</dbReference>
<proteinExistence type="inferred from homology"/>
<organism evidence="4 5">
    <name type="scientific">Tumebacillus flagellatus</name>
    <dbReference type="NCBI Taxonomy" id="1157490"/>
    <lineage>
        <taxon>Bacteria</taxon>
        <taxon>Bacillati</taxon>
        <taxon>Bacillota</taxon>
        <taxon>Bacilli</taxon>
        <taxon>Bacillales</taxon>
        <taxon>Alicyclobacillaceae</taxon>
        <taxon>Tumebacillus</taxon>
    </lineage>
</organism>
<dbReference type="EMBL" id="JMIR01000001">
    <property type="protein sequence ID" value="KEO85184.1"/>
    <property type="molecule type" value="Genomic_DNA"/>
</dbReference>
<evidence type="ECO:0000259" key="3">
    <source>
        <dbReference type="SMART" id="SM00824"/>
    </source>
</evidence>
<evidence type="ECO:0000256" key="2">
    <source>
        <dbReference type="ARBA" id="ARBA00022801"/>
    </source>
</evidence>
<dbReference type="Gene3D" id="3.40.50.1820">
    <property type="entry name" value="alpha/beta hydrolase"/>
    <property type="match status" value="1"/>
</dbReference>
<feature type="domain" description="Thioesterase TesA-like" evidence="3">
    <location>
        <begin position="18"/>
        <end position="236"/>
    </location>
</feature>
<dbReference type="SMART" id="SM00824">
    <property type="entry name" value="PKS_TE"/>
    <property type="match status" value="1"/>
</dbReference>
<dbReference type="GO" id="GO:0016787">
    <property type="term" value="F:hydrolase activity"/>
    <property type="evidence" value="ECO:0007669"/>
    <property type="project" value="UniProtKB-KW"/>
</dbReference>
<keyword evidence="2" id="KW-0378">Hydrolase</keyword>
<dbReference type="Proteomes" id="UP000027931">
    <property type="component" value="Unassembled WGS sequence"/>
</dbReference>
<dbReference type="InterPro" id="IPR020802">
    <property type="entry name" value="TesA-like"/>
</dbReference>
<dbReference type="PANTHER" id="PTHR11487:SF0">
    <property type="entry name" value="S-ACYL FATTY ACID SYNTHASE THIOESTERASE, MEDIUM CHAIN"/>
    <property type="match status" value="1"/>
</dbReference>